<dbReference type="AlphaFoldDB" id="A0A8K0J533"/>
<dbReference type="EMBL" id="SRPY01000579">
    <property type="protein sequence ID" value="KAG5921100.1"/>
    <property type="molecule type" value="Genomic_DNA"/>
</dbReference>
<gene>
    <name evidence="2" type="ORF">E4U42_005970</name>
</gene>
<evidence type="ECO:0000256" key="1">
    <source>
        <dbReference type="SAM" id="MobiDB-lite"/>
    </source>
</evidence>
<organism evidence="2 3">
    <name type="scientific">Claviceps africana</name>
    <dbReference type="NCBI Taxonomy" id="83212"/>
    <lineage>
        <taxon>Eukaryota</taxon>
        <taxon>Fungi</taxon>
        <taxon>Dikarya</taxon>
        <taxon>Ascomycota</taxon>
        <taxon>Pezizomycotina</taxon>
        <taxon>Sordariomycetes</taxon>
        <taxon>Hypocreomycetidae</taxon>
        <taxon>Hypocreales</taxon>
        <taxon>Clavicipitaceae</taxon>
        <taxon>Claviceps</taxon>
    </lineage>
</organism>
<dbReference type="Proteomes" id="UP000811619">
    <property type="component" value="Unassembled WGS sequence"/>
</dbReference>
<reference evidence="2" key="1">
    <citation type="journal article" date="2020" name="bioRxiv">
        <title>Whole genome comparisons of ergot fungi reveals the divergence and evolution of species within the genus Claviceps are the result of varying mechanisms driving genome evolution and host range expansion.</title>
        <authorList>
            <person name="Wyka S.A."/>
            <person name="Mondo S.J."/>
            <person name="Liu M."/>
            <person name="Dettman J."/>
            <person name="Nalam V."/>
            <person name="Broders K.D."/>
        </authorList>
    </citation>
    <scope>NUCLEOTIDE SEQUENCE</scope>
    <source>
        <strain evidence="2">CCC 489</strain>
    </source>
</reference>
<evidence type="ECO:0000313" key="2">
    <source>
        <dbReference type="EMBL" id="KAG5921100.1"/>
    </source>
</evidence>
<protein>
    <submittedName>
        <fullName evidence="2">Uncharacterized protein</fullName>
    </submittedName>
</protein>
<comment type="caution">
    <text evidence="2">The sequence shown here is derived from an EMBL/GenBank/DDBJ whole genome shotgun (WGS) entry which is preliminary data.</text>
</comment>
<accession>A0A8K0J533</accession>
<proteinExistence type="predicted"/>
<feature type="compositionally biased region" description="Basic and acidic residues" evidence="1">
    <location>
        <begin position="45"/>
        <end position="60"/>
    </location>
</feature>
<evidence type="ECO:0000313" key="3">
    <source>
        <dbReference type="Proteomes" id="UP000811619"/>
    </source>
</evidence>
<keyword evidence="3" id="KW-1185">Reference proteome</keyword>
<feature type="region of interest" description="Disordered" evidence="1">
    <location>
        <begin position="1"/>
        <end position="60"/>
    </location>
</feature>
<feature type="compositionally biased region" description="Polar residues" evidence="1">
    <location>
        <begin position="1"/>
        <end position="14"/>
    </location>
</feature>
<name>A0A8K0J533_9HYPO</name>
<sequence length="60" mass="6598">MPTTRYPQPQQRSNAGPEHGQVAAGQRRSDEGSKAARRSQAQSDAVRRSDSTFDRGRGLE</sequence>